<dbReference type="Pfam" id="PF01541">
    <property type="entry name" value="GIY-YIG"/>
    <property type="match status" value="1"/>
</dbReference>
<dbReference type="Gene3D" id="3.40.1440.10">
    <property type="entry name" value="GIY-YIG endonuclease"/>
    <property type="match status" value="1"/>
</dbReference>
<feature type="compositionally biased region" description="Low complexity" evidence="1">
    <location>
        <begin position="252"/>
        <end position="262"/>
    </location>
</feature>
<dbReference type="SUPFAM" id="SSF52266">
    <property type="entry name" value="SGNH hydrolase"/>
    <property type="match status" value="1"/>
</dbReference>
<protein>
    <recommendedName>
        <fullName evidence="2">GIY-YIG domain-containing protein</fullName>
    </recommendedName>
</protein>
<proteinExistence type="predicted"/>
<evidence type="ECO:0000259" key="2">
    <source>
        <dbReference type="PROSITE" id="PS50164"/>
    </source>
</evidence>
<reference evidence="3 4" key="1">
    <citation type="submission" date="2020-03" db="EMBL/GenBank/DDBJ databases">
        <title>Dissostichus mawsoni Genome sequencing and assembly.</title>
        <authorList>
            <person name="Park H."/>
        </authorList>
    </citation>
    <scope>NUCLEOTIDE SEQUENCE [LARGE SCALE GENOMIC DNA]</scope>
    <source>
        <strain evidence="3">DM0001</strain>
        <tissue evidence="3">Muscle</tissue>
    </source>
</reference>
<dbReference type="Proteomes" id="UP000518266">
    <property type="component" value="Unassembled WGS sequence"/>
</dbReference>
<dbReference type="EMBL" id="JAAKFY010000015">
    <property type="protein sequence ID" value="KAF3844591.1"/>
    <property type="molecule type" value="Genomic_DNA"/>
</dbReference>
<dbReference type="InterPro" id="IPR035901">
    <property type="entry name" value="GIY-YIG_endonuc_sf"/>
</dbReference>
<gene>
    <name evidence="3" type="ORF">F7725_007754</name>
</gene>
<evidence type="ECO:0000313" key="4">
    <source>
        <dbReference type="Proteomes" id="UP000518266"/>
    </source>
</evidence>
<evidence type="ECO:0000313" key="3">
    <source>
        <dbReference type="EMBL" id="KAF3844591.1"/>
    </source>
</evidence>
<feature type="region of interest" description="Disordered" evidence="1">
    <location>
        <begin position="1"/>
        <end position="28"/>
    </location>
</feature>
<feature type="domain" description="GIY-YIG" evidence="2">
    <location>
        <begin position="304"/>
        <end position="396"/>
    </location>
</feature>
<sequence length="401" mass="45137">TCSPPVGANASVIPTPIPSSPFNSPPTTSHLPTSSAIYACRYHLQKNKSDWFIQVTKPILILGDSNLARIPKHSNSNIQMDSYPGAAAYNIMRLLTKTAPIPAVQMVILSFGLNNREQDAHLTTHKQIRSIFRLAKTVFPGATLYFPHIQYSSSLPLTHQYNLDIINNTRFTDAKHLAGISDDIFTTRQDIIHWDLHKYHRRYSQRFLRQIKTSTLAALALTRSTTSQSPSQVRHPGESIPPVPPKHPNPNPLALTPNPNLTIPYPNQVAPHAPHSQHYAPRKFIHKQYSHTGFPTLGSFSLETTNIVYIITCTTCHKHYVGETGHSILTRLKQHLYNIREGRLTTPLVHHFQSHPFVSIIISGLESNDRWTIGQRKRAEKLWIQKLGTTIPRGLMTTNNA</sequence>
<organism evidence="3 4">
    <name type="scientific">Dissostichus mawsoni</name>
    <name type="common">Antarctic cod</name>
    <dbReference type="NCBI Taxonomy" id="36200"/>
    <lineage>
        <taxon>Eukaryota</taxon>
        <taxon>Metazoa</taxon>
        <taxon>Chordata</taxon>
        <taxon>Craniata</taxon>
        <taxon>Vertebrata</taxon>
        <taxon>Euteleostomi</taxon>
        <taxon>Actinopterygii</taxon>
        <taxon>Neopterygii</taxon>
        <taxon>Teleostei</taxon>
        <taxon>Neoteleostei</taxon>
        <taxon>Acanthomorphata</taxon>
        <taxon>Eupercaria</taxon>
        <taxon>Perciformes</taxon>
        <taxon>Notothenioidei</taxon>
        <taxon>Nototheniidae</taxon>
        <taxon>Dissostichus</taxon>
    </lineage>
</organism>
<accession>A0A7J5Y6C0</accession>
<comment type="caution">
    <text evidence="3">The sequence shown here is derived from an EMBL/GenBank/DDBJ whole genome shotgun (WGS) entry which is preliminary data.</text>
</comment>
<dbReference type="PROSITE" id="PS50164">
    <property type="entry name" value="GIY_YIG"/>
    <property type="match status" value="1"/>
</dbReference>
<dbReference type="AlphaFoldDB" id="A0A7J5Y6C0"/>
<feature type="non-terminal residue" evidence="3">
    <location>
        <position position="401"/>
    </location>
</feature>
<evidence type="ECO:0000256" key="1">
    <source>
        <dbReference type="SAM" id="MobiDB-lite"/>
    </source>
</evidence>
<keyword evidence="4" id="KW-1185">Reference proteome</keyword>
<dbReference type="OrthoDB" id="8963550at2759"/>
<dbReference type="InterPro" id="IPR000305">
    <property type="entry name" value="GIY-YIG_endonuc"/>
</dbReference>
<name>A0A7J5Y6C0_DISMA</name>
<feature type="compositionally biased region" description="Pro residues" evidence="1">
    <location>
        <begin position="239"/>
        <end position="251"/>
    </location>
</feature>
<feature type="region of interest" description="Disordered" evidence="1">
    <location>
        <begin position="222"/>
        <end position="262"/>
    </location>
</feature>